<name>A0ABT7Y7G4_9VIBR</name>
<evidence type="ECO:0000256" key="1">
    <source>
        <dbReference type="ARBA" id="ARBA00006611"/>
    </source>
</evidence>
<dbReference type="InterPro" id="IPR001482">
    <property type="entry name" value="T2SS/T4SS_dom"/>
</dbReference>
<keyword evidence="2" id="KW-0547">Nucleotide-binding</keyword>
<dbReference type="Pfam" id="PF00437">
    <property type="entry name" value="T2SSE"/>
    <property type="match status" value="1"/>
</dbReference>
<evidence type="ECO:0000313" key="6">
    <source>
        <dbReference type="Proteomes" id="UP001169719"/>
    </source>
</evidence>
<proteinExistence type="inferred from homology"/>
<evidence type="ECO:0000256" key="3">
    <source>
        <dbReference type="ARBA" id="ARBA00022840"/>
    </source>
</evidence>
<feature type="domain" description="Bacterial type II secretion system protein E" evidence="4">
    <location>
        <begin position="88"/>
        <end position="510"/>
    </location>
</feature>
<dbReference type="Proteomes" id="UP001169719">
    <property type="component" value="Unassembled WGS sequence"/>
</dbReference>
<sequence>MIVNDPLLNEKLRQSGIAYINAEGAICTNEPDHPSLDEIKDIIQSSPNFLGGRHMGIEPKVKAVTEEDFQRNYSLLIEATTKKDEIRDETDVADGLDQILIEMIERGASDAHIRITENHTILLARIDGKLTTLKGNQSREFGEKLLSYAFIRKAKQKWNIKGDYDGTFDIGLAVSNDVEKEYSFRLSQMPSEGGAKATIRNLDSGSGDDHLTLEQLGLSAGHIKYFIEALNQSQGAILISGPTGSGKTTLVCSALLVVSEDEDRLIHTLEDPVEWNLSKRNIIQTTVDPLQRIGNGVEGFKDFAYMGKKLLRNDTDLCYVGEVRDHETAKTLLRMAETGQVAVATLHCNSAISAIGTMIEQMSIHPALLSSPGVIRALGHQRLIRTICKKCGIPHRVMAEKHMDMAKTDQQAYSRVEDLISEYCVTEHEAEKVRDTVRYMNRAGCSHCIGGEKGRTALFELVLLDDEARDYISKRDMKGWEKDLKAKGWPSIRDHGRSKIFRGLADIRAVESQVSSLKETPLESAYGEMKEEW</sequence>
<dbReference type="Gene3D" id="3.40.50.300">
    <property type="entry name" value="P-loop containing nucleotide triphosphate hydrolases"/>
    <property type="match status" value="1"/>
</dbReference>
<dbReference type="SUPFAM" id="SSF52540">
    <property type="entry name" value="P-loop containing nucleoside triphosphate hydrolases"/>
    <property type="match status" value="1"/>
</dbReference>
<dbReference type="Gene3D" id="3.30.450.90">
    <property type="match status" value="1"/>
</dbReference>
<organism evidence="5 6">
    <name type="scientific">Vibrio agarivorans</name>
    <dbReference type="NCBI Taxonomy" id="153622"/>
    <lineage>
        <taxon>Bacteria</taxon>
        <taxon>Pseudomonadati</taxon>
        <taxon>Pseudomonadota</taxon>
        <taxon>Gammaproteobacteria</taxon>
        <taxon>Vibrionales</taxon>
        <taxon>Vibrionaceae</taxon>
        <taxon>Vibrio</taxon>
    </lineage>
</organism>
<keyword evidence="3" id="KW-0067">ATP-binding</keyword>
<evidence type="ECO:0000313" key="5">
    <source>
        <dbReference type="EMBL" id="MDN2483969.1"/>
    </source>
</evidence>
<evidence type="ECO:0000256" key="2">
    <source>
        <dbReference type="ARBA" id="ARBA00022741"/>
    </source>
</evidence>
<comment type="similarity">
    <text evidence="1">Belongs to the GSP E family.</text>
</comment>
<dbReference type="InterPro" id="IPR027417">
    <property type="entry name" value="P-loop_NTPase"/>
</dbReference>
<dbReference type="PANTHER" id="PTHR30258">
    <property type="entry name" value="TYPE II SECRETION SYSTEM PROTEIN GSPE-RELATED"/>
    <property type="match status" value="1"/>
</dbReference>
<gene>
    <name evidence="5" type="ORF">QWJ08_21675</name>
</gene>
<protein>
    <submittedName>
        <fullName evidence="5">ATPase, T2SS/T4P/T4SS family</fullName>
    </submittedName>
</protein>
<accession>A0ABT7Y7G4</accession>
<comment type="caution">
    <text evidence="5">The sequence shown here is derived from an EMBL/GenBank/DDBJ whole genome shotgun (WGS) entry which is preliminary data.</text>
</comment>
<dbReference type="EMBL" id="JAUEOZ010000003">
    <property type="protein sequence ID" value="MDN2483969.1"/>
    <property type="molecule type" value="Genomic_DNA"/>
</dbReference>
<dbReference type="PANTHER" id="PTHR30258:SF1">
    <property type="entry name" value="PROTEIN TRANSPORT PROTEIN HOFB HOMOLOG"/>
    <property type="match status" value="1"/>
</dbReference>
<dbReference type="RefSeq" id="WP_289964154.1">
    <property type="nucleotide sequence ID" value="NZ_JAUEOZ010000003.1"/>
</dbReference>
<evidence type="ECO:0000259" key="4">
    <source>
        <dbReference type="Pfam" id="PF00437"/>
    </source>
</evidence>
<keyword evidence="6" id="KW-1185">Reference proteome</keyword>
<reference evidence="5" key="1">
    <citation type="submission" date="2024-05" db="EMBL/GenBank/DDBJ databases">
        <title>Genome Sequences of Four Agar- Degrading Marine Bacteria.</title>
        <authorList>
            <person name="Phillips E.K."/>
            <person name="Shaffer J.C."/>
            <person name="Henson M.W."/>
            <person name="Temperton B."/>
            <person name="Thrash C.J."/>
            <person name="Martin M.O."/>
        </authorList>
    </citation>
    <scope>NUCLEOTIDE SEQUENCE</scope>
    <source>
        <strain evidence="5">EKP203</strain>
    </source>
</reference>